<sequence>MEKKCMLVIVMMMMMALTTMPLSAKGESYEDCYRRCISKCEIFYVGVDKCIHDCVGTKCHKAPVLPRASAKGMFQEVNA</sequence>
<evidence type="ECO:0000313" key="2">
    <source>
        <dbReference type="EMBL" id="CAA7055776.1"/>
    </source>
</evidence>
<evidence type="ECO:0008006" key="4">
    <source>
        <dbReference type="Google" id="ProtNLM"/>
    </source>
</evidence>
<keyword evidence="1" id="KW-0732">Signal</keyword>
<evidence type="ECO:0000313" key="3">
    <source>
        <dbReference type="Proteomes" id="UP000467841"/>
    </source>
</evidence>
<comment type="caution">
    <text evidence="2">The sequence shown here is derived from an EMBL/GenBank/DDBJ whole genome shotgun (WGS) entry which is preliminary data.</text>
</comment>
<dbReference type="OrthoDB" id="1060067at2759"/>
<evidence type="ECO:0000256" key="1">
    <source>
        <dbReference type="SAM" id="SignalP"/>
    </source>
</evidence>
<dbReference type="Proteomes" id="UP000467841">
    <property type="component" value="Unassembled WGS sequence"/>
</dbReference>
<dbReference type="AlphaFoldDB" id="A0A6D2KFG9"/>
<feature type="signal peptide" evidence="1">
    <location>
        <begin position="1"/>
        <end position="26"/>
    </location>
</feature>
<protein>
    <recommendedName>
        <fullName evidence="4">Knottin scorpion toxin-like domain-containing protein</fullName>
    </recommendedName>
</protein>
<feature type="chain" id="PRO_5025615341" description="Knottin scorpion toxin-like domain-containing protein" evidence="1">
    <location>
        <begin position="27"/>
        <end position="79"/>
    </location>
</feature>
<accession>A0A6D2KFG9</accession>
<name>A0A6D2KFG9_9BRAS</name>
<keyword evidence="3" id="KW-1185">Reference proteome</keyword>
<gene>
    <name evidence="2" type="ORF">MERR_LOCUS43012</name>
</gene>
<reference evidence="2" key="1">
    <citation type="submission" date="2020-01" db="EMBL/GenBank/DDBJ databases">
        <authorList>
            <person name="Mishra B."/>
        </authorList>
    </citation>
    <scope>NUCLEOTIDE SEQUENCE [LARGE SCALE GENOMIC DNA]</scope>
</reference>
<dbReference type="EMBL" id="CACVBM020001607">
    <property type="protein sequence ID" value="CAA7055776.1"/>
    <property type="molecule type" value="Genomic_DNA"/>
</dbReference>
<organism evidence="2 3">
    <name type="scientific">Microthlaspi erraticum</name>
    <dbReference type="NCBI Taxonomy" id="1685480"/>
    <lineage>
        <taxon>Eukaryota</taxon>
        <taxon>Viridiplantae</taxon>
        <taxon>Streptophyta</taxon>
        <taxon>Embryophyta</taxon>
        <taxon>Tracheophyta</taxon>
        <taxon>Spermatophyta</taxon>
        <taxon>Magnoliopsida</taxon>
        <taxon>eudicotyledons</taxon>
        <taxon>Gunneridae</taxon>
        <taxon>Pentapetalae</taxon>
        <taxon>rosids</taxon>
        <taxon>malvids</taxon>
        <taxon>Brassicales</taxon>
        <taxon>Brassicaceae</taxon>
        <taxon>Coluteocarpeae</taxon>
        <taxon>Microthlaspi</taxon>
    </lineage>
</organism>
<proteinExistence type="predicted"/>